<dbReference type="KEGG" id="dja:HY57_00150"/>
<sequence length="304" mass="34345">MTLRLFLRSLRQRSDWRGSTSKRLAARLKYIARSIRMPRRQSAWLAELYGSPRLTSILAHDPRLHERWHHHYINRRLGRAERMAVISQHYQFAFSQLPPAMIEAIYLHGRHTLGALALKDGSELLLELRRPTGRSREGELALCLANSQGQLLSSAIFSIADNGKTLLVGCLQGAAAELGREAVRELTKQSYGLRPKNLLFSLLLALGSFAGATRIRGVSNLTHPFAGQADKIKADYDNFWEECQGVLQPDGFFALPTSEPERDESQVESKHRSAFRRREMLRREACARLLAALRDQPLPLSEAA</sequence>
<organism evidence="1 2">
    <name type="scientific">Dyella japonica A8</name>
    <dbReference type="NCBI Taxonomy" id="1217721"/>
    <lineage>
        <taxon>Bacteria</taxon>
        <taxon>Pseudomonadati</taxon>
        <taxon>Pseudomonadota</taxon>
        <taxon>Gammaproteobacteria</taxon>
        <taxon>Lysobacterales</taxon>
        <taxon>Rhodanobacteraceae</taxon>
        <taxon>Dyella</taxon>
    </lineage>
</organism>
<dbReference type="EMBL" id="CP008884">
    <property type="protein sequence ID" value="AIF45784.1"/>
    <property type="molecule type" value="Genomic_DNA"/>
</dbReference>
<dbReference type="PANTHER" id="PTHR38785:SF1">
    <property type="entry name" value="HOMOLOG OF VIRK"/>
    <property type="match status" value="1"/>
</dbReference>
<dbReference type="OrthoDB" id="6835762at2"/>
<dbReference type="GO" id="GO:0006974">
    <property type="term" value="P:DNA damage response"/>
    <property type="evidence" value="ECO:0007669"/>
    <property type="project" value="TreeGrafter"/>
</dbReference>
<dbReference type="PANTHER" id="PTHR38785">
    <property type="entry name" value="HOMOLOG OF VIRK"/>
    <property type="match status" value="1"/>
</dbReference>
<proteinExistence type="predicted"/>
<dbReference type="Proteomes" id="UP000027987">
    <property type="component" value="Chromosome"/>
</dbReference>
<keyword evidence="2" id="KW-1185">Reference proteome</keyword>
<evidence type="ECO:0000313" key="1">
    <source>
        <dbReference type="EMBL" id="AIF45784.1"/>
    </source>
</evidence>
<dbReference type="STRING" id="1217721.HY57_00150"/>
<name>A0A075JV51_9GAMM</name>
<dbReference type="PATRIC" id="fig|1217721.7.peg.31"/>
<evidence type="ECO:0000313" key="2">
    <source>
        <dbReference type="Proteomes" id="UP000027987"/>
    </source>
</evidence>
<reference evidence="1 2" key="1">
    <citation type="submission" date="2014-07" db="EMBL/GenBank/DDBJ databases">
        <title>Complete Genome Sequence of Dyella japonica Strain A8 Isolated from Malaysian Tropical Soil.</title>
        <authorList>
            <person name="Hui R.K.H."/>
            <person name="Chen J.-W."/>
            <person name="Chan K.-G."/>
            <person name="Leung F.C.C."/>
        </authorList>
    </citation>
    <scope>NUCLEOTIDE SEQUENCE [LARGE SCALE GENOMIC DNA]</scope>
    <source>
        <strain evidence="1 2">A8</strain>
    </source>
</reference>
<accession>A0A075JV51</accession>
<gene>
    <name evidence="1" type="ORF">HY57_00150</name>
</gene>
<dbReference type="RefSeq" id="WP_019465058.1">
    <property type="nucleotide sequence ID" value="NZ_ALOY01000146.1"/>
</dbReference>
<protein>
    <recommendedName>
        <fullName evidence="3">DUF535 domain-containing protein</fullName>
    </recommendedName>
</protein>
<evidence type="ECO:0008006" key="3">
    <source>
        <dbReference type="Google" id="ProtNLM"/>
    </source>
</evidence>
<dbReference type="AlphaFoldDB" id="A0A075JV51"/>
<dbReference type="HOGENOM" id="CLU_065818_1_0_6"/>
<dbReference type="InterPro" id="IPR007488">
    <property type="entry name" value="DUF535"/>
</dbReference>
<dbReference type="Pfam" id="PF04393">
    <property type="entry name" value="DUF535"/>
    <property type="match status" value="1"/>
</dbReference>